<accession>L0RGU9</accession>
<dbReference type="HOGENOM" id="CLU_1737564_0_0_7"/>
<dbReference type="KEGG" id="dhy:DESAM_23158"/>
<keyword evidence="3" id="KW-1185">Reference proteome</keyword>
<protein>
    <submittedName>
        <fullName evidence="2">Uncharacterized protein</fullName>
    </submittedName>
</protein>
<dbReference type="EMBL" id="FO203522">
    <property type="protein sequence ID" value="CCO25425.1"/>
    <property type="molecule type" value="Genomic_DNA"/>
</dbReference>
<dbReference type="AlphaFoldDB" id="L0RGU9"/>
<sequence length="153" mass="17985">MEEERAMCLARSALARAQCKKPYDFSYVGKQRDNIFIFNGFYGAKYTDFYCKVDPGEILVLSKKKLFRRSVKYYIDENECGIIQYFPASCTERSVIRCCFPKSRKEKKADREAEFWQRSIPDLLKEDQVRAISEQQNRTSKSSETKPEEQSPE</sequence>
<feature type="region of interest" description="Disordered" evidence="1">
    <location>
        <begin position="131"/>
        <end position="153"/>
    </location>
</feature>
<feature type="compositionally biased region" description="Basic and acidic residues" evidence="1">
    <location>
        <begin position="141"/>
        <end position="153"/>
    </location>
</feature>
<gene>
    <name evidence="2" type="ORF">DESAM_23158</name>
</gene>
<evidence type="ECO:0000256" key="1">
    <source>
        <dbReference type="SAM" id="MobiDB-lite"/>
    </source>
</evidence>
<proteinExistence type="predicted"/>
<evidence type="ECO:0000313" key="2">
    <source>
        <dbReference type="EMBL" id="CCO25425.1"/>
    </source>
</evidence>
<evidence type="ECO:0000313" key="3">
    <source>
        <dbReference type="Proteomes" id="UP000010808"/>
    </source>
</evidence>
<organism evidence="2 3">
    <name type="scientific">Maridesulfovibrio hydrothermalis AM13 = DSM 14728</name>
    <dbReference type="NCBI Taxonomy" id="1121451"/>
    <lineage>
        <taxon>Bacteria</taxon>
        <taxon>Pseudomonadati</taxon>
        <taxon>Thermodesulfobacteriota</taxon>
        <taxon>Desulfovibrionia</taxon>
        <taxon>Desulfovibrionales</taxon>
        <taxon>Desulfovibrionaceae</taxon>
        <taxon>Maridesulfovibrio</taxon>
    </lineage>
</organism>
<dbReference type="eggNOG" id="ENOG5032CRB">
    <property type="taxonomic scope" value="Bacteria"/>
</dbReference>
<dbReference type="Proteomes" id="UP000010808">
    <property type="component" value="Chromosome"/>
</dbReference>
<name>L0RGU9_9BACT</name>
<dbReference type="OrthoDB" id="5458150at2"/>
<dbReference type="PATRIC" id="fig|1121451.3.peg.3365"/>
<reference evidence="2 3" key="1">
    <citation type="submission" date="2012-10" db="EMBL/GenBank/DDBJ databases">
        <authorList>
            <person name="Genoscope - CEA"/>
        </authorList>
    </citation>
    <scope>NUCLEOTIDE SEQUENCE [LARGE SCALE GENOMIC DNA]</scope>
    <source>
        <strain evidence="3">AM13 / DSM 14728</strain>
    </source>
</reference>